<keyword evidence="2" id="KW-0812">Transmembrane</keyword>
<keyword evidence="4" id="KW-1185">Reference proteome</keyword>
<dbReference type="InterPro" id="IPR025187">
    <property type="entry name" value="DUF4112"/>
</dbReference>
<accession>A0A6A7BXP6</accession>
<evidence type="ECO:0008006" key="5">
    <source>
        <dbReference type="Google" id="ProtNLM"/>
    </source>
</evidence>
<sequence>MAGVVGKYAAQKLLGSQMKRYADKKVDTGIDPFFAMVEDPKRPGKMKKVKKQIPAYIPEHDALILAKVRKSAYRLDMCLFNLFGIRFGWDSVVGLVPMAGDAIGLALAYMVFAECCKVDGGLPAALRMKMVLNILMDFAVGLIPIVGDLVDAAFKCNSRNLRLLEVHLDSKYRPASAPGRDARLYSNVDREERRKKRQSGIYDPRDPPPATVFEDFGDEAEERARFMQESSAPPYQSRSNNAPPARSTRAPQQPPRGRR</sequence>
<dbReference type="AlphaFoldDB" id="A0A6A7BXP6"/>
<dbReference type="EMBL" id="MU005986">
    <property type="protein sequence ID" value="KAF2859991.1"/>
    <property type="molecule type" value="Genomic_DNA"/>
</dbReference>
<name>A0A6A7BXP6_9PEZI</name>
<dbReference type="Proteomes" id="UP000799421">
    <property type="component" value="Unassembled WGS sequence"/>
</dbReference>
<gene>
    <name evidence="3" type="ORF">K470DRAFT_258341</name>
</gene>
<dbReference type="PANTHER" id="PTHR35519:SF2">
    <property type="entry name" value="PH DOMAIN PROTEIN"/>
    <property type="match status" value="1"/>
</dbReference>
<organism evidence="3 4">
    <name type="scientific">Piedraia hortae CBS 480.64</name>
    <dbReference type="NCBI Taxonomy" id="1314780"/>
    <lineage>
        <taxon>Eukaryota</taxon>
        <taxon>Fungi</taxon>
        <taxon>Dikarya</taxon>
        <taxon>Ascomycota</taxon>
        <taxon>Pezizomycotina</taxon>
        <taxon>Dothideomycetes</taxon>
        <taxon>Dothideomycetidae</taxon>
        <taxon>Capnodiales</taxon>
        <taxon>Piedraiaceae</taxon>
        <taxon>Piedraia</taxon>
    </lineage>
</organism>
<protein>
    <recommendedName>
        <fullName evidence="5">PH domain-containing protein</fullName>
    </recommendedName>
</protein>
<evidence type="ECO:0000256" key="2">
    <source>
        <dbReference type="SAM" id="Phobius"/>
    </source>
</evidence>
<reference evidence="3" key="1">
    <citation type="journal article" date="2020" name="Stud. Mycol.">
        <title>101 Dothideomycetes genomes: a test case for predicting lifestyles and emergence of pathogens.</title>
        <authorList>
            <person name="Haridas S."/>
            <person name="Albert R."/>
            <person name="Binder M."/>
            <person name="Bloem J."/>
            <person name="Labutti K."/>
            <person name="Salamov A."/>
            <person name="Andreopoulos B."/>
            <person name="Baker S."/>
            <person name="Barry K."/>
            <person name="Bills G."/>
            <person name="Bluhm B."/>
            <person name="Cannon C."/>
            <person name="Castanera R."/>
            <person name="Culley D."/>
            <person name="Daum C."/>
            <person name="Ezra D."/>
            <person name="Gonzalez J."/>
            <person name="Henrissat B."/>
            <person name="Kuo A."/>
            <person name="Liang C."/>
            <person name="Lipzen A."/>
            <person name="Lutzoni F."/>
            <person name="Magnuson J."/>
            <person name="Mondo S."/>
            <person name="Nolan M."/>
            <person name="Ohm R."/>
            <person name="Pangilinan J."/>
            <person name="Park H.-J."/>
            <person name="Ramirez L."/>
            <person name="Alfaro M."/>
            <person name="Sun H."/>
            <person name="Tritt A."/>
            <person name="Yoshinaga Y."/>
            <person name="Zwiers L.-H."/>
            <person name="Turgeon B."/>
            <person name="Goodwin S."/>
            <person name="Spatafora J."/>
            <person name="Crous P."/>
            <person name="Grigoriev I."/>
        </authorList>
    </citation>
    <scope>NUCLEOTIDE SEQUENCE</scope>
    <source>
        <strain evidence="3">CBS 480.64</strain>
    </source>
</reference>
<feature type="compositionally biased region" description="Basic and acidic residues" evidence="1">
    <location>
        <begin position="180"/>
        <end position="192"/>
    </location>
</feature>
<feature type="region of interest" description="Disordered" evidence="1">
    <location>
        <begin position="173"/>
        <end position="259"/>
    </location>
</feature>
<evidence type="ECO:0000313" key="3">
    <source>
        <dbReference type="EMBL" id="KAF2859991.1"/>
    </source>
</evidence>
<keyword evidence="2" id="KW-0472">Membrane</keyword>
<keyword evidence="2" id="KW-1133">Transmembrane helix</keyword>
<feature type="transmembrane region" description="Helical" evidence="2">
    <location>
        <begin position="92"/>
        <end position="112"/>
    </location>
</feature>
<feature type="compositionally biased region" description="Polar residues" evidence="1">
    <location>
        <begin position="228"/>
        <end position="242"/>
    </location>
</feature>
<evidence type="ECO:0000256" key="1">
    <source>
        <dbReference type="SAM" id="MobiDB-lite"/>
    </source>
</evidence>
<dbReference type="OrthoDB" id="2103474at2759"/>
<proteinExistence type="predicted"/>
<feature type="transmembrane region" description="Helical" evidence="2">
    <location>
        <begin position="132"/>
        <end position="154"/>
    </location>
</feature>
<dbReference type="PANTHER" id="PTHR35519">
    <property type="entry name" value="MEMBRANE PROTEINS"/>
    <property type="match status" value="1"/>
</dbReference>
<evidence type="ECO:0000313" key="4">
    <source>
        <dbReference type="Proteomes" id="UP000799421"/>
    </source>
</evidence>
<dbReference type="Pfam" id="PF13430">
    <property type="entry name" value="DUF4112"/>
    <property type="match status" value="1"/>
</dbReference>